<evidence type="ECO:0000313" key="3">
    <source>
        <dbReference type="Proteomes" id="UP000004690"/>
    </source>
</evidence>
<evidence type="ECO:0000313" key="2">
    <source>
        <dbReference type="EMBL" id="EIJ40782.1"/>
    </source>
</evidence>
<evidence type="ECO:0000256" key="1">
    <source>
        <dbReference type="SAM" id="SignalP"/>
    </source>
</evidence>
<feature type="signal peptide" evidence="1">
    <location>
        <begin position="1"/>
        <end position="22"/>
    </location>
</feature>
<dbReference type="HOGENOM" id="CLU_2752410_0_0_10"/>
<accession>I3CAY9</accession>
<protein>
    <submittedName>
        <fullName evidence="2">Uncharacterized protein</fullName>
    </submittedName>
</protein>
<gene>
    <name evidence="2" type="ORF">JoomaDRAFT_3853</name>
</gene>
<dbReference type="RefSeq" id="WP_008615341.1">
    <property type="nucleotide sequence ID" value="NZ_JH651379.1"/>
</dbReference>
<keyword evidence="3" id="KW-1185">Reference proteome</keyword>
<sequence length="70" mass="8188">MNSKHKAPIFSLFLLFTFTIYAQKTVKDTLDYEYIFGMAIKGEITPILNSLDTLHYSPSVRQFKYISNYL</sequence>
<proteinExistence type="predicted"/>
<name>I3CAY9_9FLAO</name>
<organism evidence="2 3">
    <name type="scientific">Galbibacter orientalis DSM 19592</name>
    <dbReference type="NCBI Taxonomy" id="926559"/>
    <lineage>
        <taxon>Bacteria</taxon>
        <taxon>Pseudomonadati</taxon>
        <taxon>Bacteroidota</taxon>
        <taxon>Flavobacteriia</taxon>
        <taxon>Flavobacteriales</taxon>
        <taxon>Flavobacteriaceae</taxon>
        <taxon>Galbibacter</taxon>
    </lineage>
</organism>
<dbReference type="AlphaFoldDB" id="I3CAY9"/>
<reference evidence="2 3" key="1">
    <citation type="submission" date="2012-02" db="EMBL/GenBank/DDBJ databases">
        <title>Improved High-Quality Draft genome of Joostella marina DSM 19592.</title>
        <authorList>
            <consortium name="US DOE Joint Genome Institute (JGI-PGF)"/>
            <person name="Lucas S."/>
            <person name="Copeland A."/>
            <person name="Lapidus A."/>
            <person name="Bruce D."/>
            <person name="Goodwin L."/>
            <person name="Pitluck S."/>
            <person name="Peters L."/>
            <person name="Chertkov O."/>
            <person name="Ovchinnikova G."/>
            <person name="Kyrpides N."/>
            <person name="Mavromatis K."/>
            <person name="Detter J.C."/>
            <person name="Han C."/>
            <person name="Land M."/>
            <person name="Hauser L."/>
            <person name="Markowitz V."/>
            <person name="Cheng J.-F."/>
            <person name="Hugenholtz P."/>
            <person name="Woyke T."/>
            <person name="Wu D."/>
            <person name="Tindall B."/>
            <person name="Brambilla E."/>
            <person name="Klenk H.-P."/>
            <person name="Eisen J.A."/>
        </authorList>
    </citation>
    <scope>NUCLEOTIDE SEQUENCE [LARGE SCALE GENOMIC DNA]</scope>
    <source>
        <strain evidence="2 3">DSM 19592</strain>
    </source>
</reference>
<keyword evidence="1" id="KW-0732">Signal</keyword>
<dbReference type="EMBL" id="JH651379">
    <property type="protein sequence ID" value="EIJ40782.1"/>
    <property type="molecule type" value="Genomic_DNA"/>
</dbReference>
<dbReference type="Proteomes" id="UP000004690">
    <property type="component" value="Unassembled WGS sequence"/>
</dbReference>
<feature type="chain" id="PRO_5003668680" evidence="1">
    <location>
        <begin position="23"/>
        <end position="70"/>
    </location>
</feature>